<comment type="caution">
    <text evidence="2">The sequence shown here is derived from an EMBL/GenBank/DDBJ whole genome shotgun (WGS) entry which is preliminary data.</text>
</comment>
<name>A0ABW2C5U9_9PSEU</name>
<keyword evidence="3" id="KW-1185">Reference proteome</keyword>
<dbReference type="InterPro" id="IPR003033">
    <property type="entry name" value="SCP2_sterol-bd_dom"/>
</dbReference>
<gene>
    <name evidence="2" type="ORF">ACFQGD_20085</name>
</gene>
<evidence type="ECO:0000259" key="1">
    <source>
        <dbReference type="Pfam" id="PF02036"/>
    </source>
</evidence>
<dbReference type="InterPro" id="IPR036527">
    <property type="entry name" value="SCP2_sterol-bd_dom_sf"/>
</dbReference>
<accession>A0ABW2C5U9</accession>
<organism evidence="2 3">
    <name type="scientific">Haloechinothrix salitolerans</name>
    <dbReference type="NCBI Taxonomy" id="926830"/>
    <lineage>
        <taxon>Bacteria</taxon>
        <taxon>Bacillati</taxon>
        <taxon>Actinomycetota</taxon>
        <taxon>Actinomycetes</taxon>
        <taxon>Pseudonocardiales</taxon>
        <taxon>Pseudonocardiaceae</taxon>
        <taxon>Haloechinothrix</taxon>
    </lineage>
</organism>
<dbReference type="Pfam" id="PF02036">
    <property type="entry name" value="SCP2"/>
    <property type="match status" value="1"/>
</dbReference>
<dbReference type="EMBL" id="JBHSXX010000001">
    <property type="protein sequence ID" value="MFC6869444.1"/>
    <property type="molecule type" value="Genomic_DNA"/>
</dbReference>
<evidence type="ECO:0000313" key="2">
    <source>
        <dbReference type="EMBL" id="MFC6869444.1"/>
    </source>
</evidence>
<dbReference type="RefSeq" id="WP_345400658.1">
    <property type="nucleotide sequence ID" value="NZ_BAABLA010000101.1"/>
</dbReference>
<dbReference type="SUPFAM" id="SSF55718">
    <property type="entry name" value="SCP-like"/>
    <property type="match status" value="1"/>
</dbReference>
<feature type="domain" description="SCP2" evidence="1">
    <location>
        <begin position="21"/>
        <end position="113"/>
    </location>
</feature>
<evidence type="ECO:0000313" key="3">
    <source>
        <dbReference type="Proteomes" id="UP001596337"/>
    </source>
</evidence>
<sequence>MAIKFLTDDWAEAVTSAANADEQFRAAAKGHHLLLQAHVEDSPSESDYFMHFGDGVLTVATGTATEPADVTAEMSYQTNVSLSKGDLKGQTAAMTGQMKVHGDMMKMMSLGKAQDRLAEIESGLDIEY</sequence>
<proteinExistence type="predicted"/>
<protein>
    <submittedName>
        <fullName evidence="2">SCP2 sterol-binding domain-containing protein</fullName>
    </submittedName>
</protein>
<reference evidence="3" key="1">
    <citation type="journal article" date="2019" name="Int. J. Syst. Evol. Microbiol.">
        <title>The Global Catalogue of Microorganisms (GCM) 10K type strain sequencing project: providing services to taxonomists for standard genome sequencing and annotation.</title>
        <authorList>
            <consortium name="The Broad Institute Genomics Platform"/>
            <consortium name="The Broad Institute Genome Sequencing Center for Infectious Disease"/>
            <person name="Wu L."/>
            <person name="Ma J."/>
        </authorList>
    </citation>
    <scope>NUCLEOTIDE SEQUENCE [LARGE SCALE GENOMIC DNA]</scope>
    <source>
        <strain evidence="3">KCTC 32255</strain>
    </source>
</reference>
<dbReference type="Gene3D" id="3.30.1050.10">
    <property type="entry name" value="SCP2 sterol-binding domain"/>
    <property type="match status" value="1"/>
</dbReference>
<dbReference type="Proteomes" id="UP001596337">
    <property type="component" value="Unassembled WGS sequence"/>
</dbReference>